<evidence type="ECO:0000313" key="4">
    <source>
        <dbReference type="Proteomes" id="UP000184330"/>
    </source>
</evidence>
<evidence type="ECO:0000256" key="1">
    <source>
        <dbReference type="SAM" id="MobiDB-lite"/>
    </source>
</evidence>
<dbReference type="EMBL" id="FJOG01000056">
    <property type="protein sequence ID" value="CZR68549.1"/>
    <property type="molecule type" value="Genomic_DNA"/>
</dbReference>
<organism evidence="3 4">
    <name type="scientific">Phialocephala subalpina</name>
    <dbReference type="NCBI Taxonomy" id="576137"/>
    <lineage>
        <taxon>Eukaryota</taxon>
        <taxon>Fungi</taxon>
        <taxon>Dikarya</taxon>
        <taxon>Ascomycota</taxon>
        <taxon>Pezizomycotina</taxon>
        <taxon>Leotiomycetes</taxon>
        <taxon>Helotiales</taxon>
        <taxon>Mollisiaceae</taxon>
        <taxon>Phialocephala</taxon>
        <taxon>Phialocephala fortinii species complex</taxon>
    </lineage>
</organism>
<dbReference type="InterPro" id="IPR036397">
    <property type="entry name" value="RNaseH_sf"/>
</dbReference>
<dbReference type="AlphaFoldDB" id="A0A1L7XU53"/>
<dbReference type="Proteomes" id="UP000184330">
    <property type="component" value="Unassembled WGS sequence"/>
</dbReference>
<accession>A0A1L7XU53</accession>
<proteinExistence type="predicted"/>
<name>A0A1L7XU53_9HELO</name>
<dbReference type="Pfam" id="PF21762">
    <property type="entry name" value="DEDDh_C"/>
    <property type="match status" value="1"/>
</dbReference>
<dbReference type="GO" id="GO:0005634">
    <property type="term" value="C:nucleus"/>
    <property type="evidence" value="ECO:0007669"/>
    <property type="project" value="TreeGrafter"/>
</dbReference>
<evidence type="ECO:0000259" key="2">
    <source>
        <dbReference type="Pfam" id="PF21762"/>
    </source>
</evidence>
<sequence>MGSTSPTLSTGSIVSSSHTSIASTLSSYRTASAASTSSKNSKRIVFSVKELLQCRKHAFQVPKESFKEKDILWTTLVLERSPPKVPPPTLPTYDFELRKAQPPSTVAQINPQDLRFPNLNATPNTNTLSSDAFKGAVFVALDFEGGQDIIQGAYGATGCLKAQMGVCILDTRSLSRSSPSPKSPEAILKTYNFSTCHSYCGRNTNFIFGQTQMTHVKKFQSHLENLIDRNRNIVLIGHAIPNELAVLQALKFNLQKGITGFGDTQAMMQVLSKRPSISLSDLLQRFRLEYRNLQIAGNDANFTMRAFLLLMNENASRTPVIDSSIRERILLLDRIARARLPTEVNLQLPPSGPALHVPARVSLTNRPSARIPIVPPPGFQFSRPLVPGGSALPLIPISVAPSSKRLRPESPPLFPRKVQLAWQGTTLPVPANTTPVITGISSILDEPVPAITIAVGSSIPSPFESVPTTTRPVFKIIPSPFEPMPFGRTEHERPWTTALDLETKEAREHIGFAEVLSPMCTWWKEQPHLQSQKRIHIDGGGVPGTGAKSREGEEGDTFRAEDGGWKRTAKGMESGGAEATIVVRDRARCECSVQEQVNVWLPLM</sequence>
<dbReference type="InterPro" id="IPR012337">
    <property type="entry name" value="RNaseH-like_sf"/>
</dbReference>
<feature type="domain" description="Gfd2/YDR514C-like C-terminal" evidence="2">
    <location>
        <begin position="164"/>
        <end position="308"/>
    </location>
</feature>
<feature type="region of interest" description="Disordered" evidence="1">
    <location>
        <begin position="535"/>
        <end position="576"/>
    </location>
</feature>
<dbReference type="GO" id="GO:0003676">
    <property type="term" value="F:nucleic acid binding"/>
    <property type="evidence" value="ECO:0007669"/>
    <property type="project" value="InterPro"/>
</dbReference>
<protein>
    <recommendedName>
        <fullName evidence="2">Gfd2/YDR514C-like C-terminal domain-containing protein</fullName>
    </recommendedName>
</protein>
<gene>
    <name evidence="3" type="ORF">PAC_18448</name>
</gene>
<dbReference type="Gene3D" id="3.30.420.10">
    <property type="entry name" value="Ribonuclease H-like superfamily/Ribonuclease H"/>
    <property type="match status" value="1"/>
</dbReference>
<dbReference type="SUPFAM" id="SSF53098">
    <property type="entry name" value="Ribonuclease H-like"/>
    <property type="match status" value="1"/>
</dbReference>
<dbReference type="PANTHER" id="PTHR28083:SF1">
    <property type="entry name" value="GOOD FOR FULL DBP5 ACTIVITY PROTEIN 2"/>
    <property type="match status" value="1"/>
</dbReference>
<dbReference type="InterPro" id="IPR048519">
    <property type="entry name" value="Gfd2/YDR514C-like_C"/>
</dbReference>
<dbReference type="InterPro" id="IPR040151">
    <property type="entry name" value="Gfd2/YDR514C-like"/>
</dbReference>
<dbReference type="OrthoDB" id="5953249at2759"/>
<evidence type="ECO:0000313" key="3">
    <source>
        <dbReference type="EMBL" id="CZR68549.1"/>
    </source>
</evidence>
<reference evidence="3 4" key="1">
    <citation type="submission" date="2016-03" db="EMBL/GenBank/DDBJ databases">
        <authorList>
            <person name="Ploux O."/>
        </authorList>
    </citation>
    <scope>NUCLEOTIDE SEQUENCE [LARGE SCALE GENOMIC DNA]</scope>
    <source>
        <strain evidence="3 4">UAMH 11012</strain>
    </source>
</reference>
<keyword evidence="4" id="KW-1185">Reference proteome</keyword>
<dbReference type="STRING" id="576137.A0A1L7XU53"/>
<feature type="compositionally biased region" description="Basic and acidic residues" evidence="1">
    <location>
        <begin position="548"/>
        <end position="565"/>
    </location>
</feature>
<dbReference type="PANTHER" id="PTHR28083">
    <property type="entry name" value="GOOD FOR FULL DBP5 ACTIVITY PROTEIN 2"/>
    <property type="match status" value="1"/>
</dbReference>